<reference evidence="3" key="1">
    <citation type="submission" date="2022-08" db="EMBL/GenBank/DDBJ databases">
        <authorList>
            <consortium name="DOE Joint Genome Institute"/>
            <person name="Min B."/>
            <person name="Riley R."/>
            <person name="Sierra-Patev S."/>
            <person name="Naranjo-Ortiz M."/>
            <person name="Looney B."/>
            <person name="Konkel Z."/>
            <person name="Slot J.C."/>
            <person name="Sakamoto Y."/>
            <person name="Steenwyk J.L."/>
            <person name="Rokas A."/>
            <person name="Carro J."/>
            <person name="Camarero S."/>
            <person name="Ferreira P."/>
            <person name="Molpeceres G."/>
            <person name="Ruiz-Duenas F.J."/>
            <person name="Serrano A."/>
            <person name="Henrissat B."/>
            <person name="Drula E."/>
            <person name="Hughes K.W."/>
            <person name="Mata J.L."/>
            <person name="Ishikawa N.K."/>
            <person name="Vargas-Isla R."/>
            <person name="Ushijima S."/>
            <person name="Smith C.A."/>
            <person name="Ahrendt S."/>
            <person name="Andreopoulos W."/>
            <person name="He G."/>
            <person name="Labutti K."/>
            <person name="Lipzen A."/>
            <person name="Ng V."/>
            <person name="Sandor L."/>
            <person name="Barry K."/>
            <person name="Martinez A.T."/>
            <person name="Xiao Y."/>
            <person name="Gibbons J.G."/>
            <person name="Terashima K."/>
            <person name="Hibbett D.S."/>
            <person name="Grigoriev I.V."/>
        </authorList>
    </citation>
    <scope>NUCLEOTIDE SEQUENCE</scope>
    <source>
        <strain evidence="3">TFB9207</strain>
    </source>
</reference>
<feature type="transmembrane region" description="Helical" evidence="2">
    <location>
        <begin position="242"/>
        <end position="270"/>
    </location>
</feature>
<feature type="region of interest" description="Disordered" evidence="1">
    <location>
        <begin position="42"/>
        <end position="70"/>
    </location>
</feature>
<organism evidence="3 4">
    <name type="scientific">Lentinula raphanica</name>
    <dbReference type="NCBI Taxonomy" id="153919"/>
    <lineage>
        <taxon>Eukaryota</taxon>
        <taxon>Fungi</taxon>
        <taxon>Dikarya</taxon>
        <taxon>Basidiomycota</taxon>
        <taxon>Agaricomycotina</taxon>
        <taxon>Agaricomycetes</taxon>
        <taxon>Agaricomycetidae</taxon>
        <taxon>Agaricales</taxon>
        <taxon>Marasmiineae</taxon>
        <taxon>Omphalotaceae</taxon>
        <taxon>Lentinula</taxon>
    </lineage>
</organism>
<evidence type="ECO:0000256" key="1">
    <source>
        <dbReference type="SAM" id="MobiDB-lite"/>
    </source>
</evidence>
<keyword evidence="4" id="KW-1185">Reference proteome</keyword>
<keyword evidence="2" id="KW-1133">Transmembrane helix</keyword>
<gene>
    <name evidence="3" type="ORF">F5878DRAFT_567531</name>
</gene>
<dbReference type="EMBL" id="MU806436">
    <property type="protein sequence ID" value="KAJ3835204.1"/>
    <property type="molecule type" value="Genomic_DNA"/>
</dbReference>
<feature type="compositionally biased region" description="Polar residues" evidence="1">
    <location>
        <begin position="572"/>
        <end position="582"/>
    </location>
</feature>
<keyword evidence="2" id="KW-0472">Membrane</keyword>
<proteinExistence type="predicted"/>
<feature type="compositionally biased region" description="Low complexity" evidence="1">
    <location>
        <begin position="560"/>
        <end position="571"/>
    </location>
</feature>
<feature type="transmembrane region" description="Helical" evidence="2">
    <location>
        <begin position="199"/>
        <end position="221"/>
    </location>
</feature>
<accession>A0AA38P2Q5</accession>
<feature type="compositionally biased region" description="Basic and acidic residues" evidence="1">
    <location>
        <begin position="334"/>
        <end position="343"/>
    </location>
</feature>
<feature type="compositionally biased region" description="Polar residues" evidence="1">
    <location>
        <begin position="59"/>
        <end position="69"/>
    </location>
</feature>
<comment type="caution">
    <text evidence="3">The sequence shown here is derived from an EMBL/GenBank/DDBJ whole genome shotgun (WGS) entry which is preliminary data.</text>
</comment>
<evidence type="ECO:0000256" key="2">
    <source>
        <dbReference type="SAM" id="Phobius"/>
    </source>
</evidence>
<dbReference type="AlphaFoldDB" id="A0AA38P2Q5"/>
<feature type="transmembrane region" description="Helical" evidence="2">
    <location>
        <begin position="290"/>
        <end position="317"/>
    </location>
</feature>
<keyword evidence="2" id="KW-0812">Transmembrane</keyword>
<name>A0AA38P2Q5_9AGAR</name>
<dbReference type="Proteomes" id="UP001163846">
    <property type="component" value="Unassembled WGS sequence"/>
</dbReference>
<feature type="compositionally biased region" description="Basic and acidic residues" evidence="1">
    <location>
        <begin position="590"/>
        <end position="601"/>
    </location>
</feature>
<evidence type="ECO:0000313" key="3">
    <source>
        <dbReference type="EMBL" id="KAJ3835204.1"/>
    </source>
</evidence>
<sequence>MELDAVENRDWDQRSPRLFTYNANPKLIPRFSLRSTGKLEEVHRDDSELPNSEKLVSRSVPNATSTNRSSSRHEFPQLFQQFWLLLFFRLPALYHTRMLQIGVNSDIGAADLHLMSTTMTALWKHHDELPPLSLKSKSGAVPISPHLMHFRLSWEMLVDDMLQEWKMFNIISTLIETSVPLLLSLDSQTGSDPIVKFCALLSFICAGISLLCGSFCVLQFGSMRKMPKAAEWTREAHKSDQFMWWNCWIMLAMPATWLTWSILLLLASMMSYTWRSFSQHPLSSVSAHTILSFQITISAVLGCGVFCVVALVSTLCLQFGDPLEQKFVHRALDDRRPSPKEDTVTGEWEQPKGSPQHAPKPPSLSGLPRSHEPLPTAPISSLHAPFSTTKLMDADTIYPVPSDLPRYVQYRAQNFSPWSSFTIELQKAFQNSASPSPEDDAFSCIERWNEQVFTPNGLEAILCMEFPIGSEQQDPRIYSVYIMDVAHAKIGGKQRLEDKFGPLPASLYKICLIKAMAPSVSRQRGYPLGIMLEREQRITTQRSEPGTKPHRRSSVPPEGSSSQAYQSASAQTTDRSGSLKTQSTHHTRARRTDSAERTRRR</sequence>
<feature type="region of interest" description="Disordered" evidence="1">
    <location>
        <begin position="334"/>
        <end position="372"/>
    </location>
</feature>
<feature type="region of interest" description="Disordered" evidence="1">
    <location>
        <begin position="538"/>
        <end position="601"/>
    </location>
</feature>
<evidence type="ECO:0000313" key="4">
    <source>
        <dbReference type="Proteomes" id="UP001163846"/>
    </source>
</evidence>
<protein>
    <submittedName>
        <fullName evidence="3">Uncharacterized protein</fullName>
    </submittedName>
</protein>